<dbReference type="EMBL" id="JACCBM010000001">
    <property type="protein sequence ID" value="NYD71777.1"/>
    <property type="molecule type" value="Genomic_DNA"/>
</dbReference>
<dbReference type="Proteomes" id="UP000549913">
    <property type="component" value="Unassembled WGS sequence"/>
</dbReference>
<feature type="transmembrane region" description="Helical" evidence="11">
    <location>
        <begin position="144"/>
        <end position="167"/>
    </location>
</feature>
<evidence type="ECO:0000313" key="12">
    <source>
        <dbReference type="EMBL" id="NYD71777.1"/>
    </source>
</evidence>
<keyword evidence="9 11" id="KW-0472">Membrane</keyword>
<dbReference type="InterPro" id="IPR004670">
    <property type="entry name" value="NhaA"/>
</dbReference>
<evidence type="ECO:0000256" key="9">
    <source>
        <dbReference type="ARBA" id="ARBA00023136"/>
    </source>
</evidence>
<evidence type="ECO:0000256" key="4">
    <source>
        <dbReference type="ARBA" id="ARBA00022475"/>
    </source>
</evidence>
<dbReference type="Gene3D" id="1.20.1530.10">
    <property type="entry name" value="Na+/H+ antiporter like domain"/>
    <property type="match status" value="1"/>
</dbReference>
<comment type="catalytic activity">
    <reaction evidence="11">
        <text>Na(+)(in) + 2 H(+)(out) = Na(+)(out) + 2 H(+)(in)</text>
        <dbReference type="Rhea" id="RHEA:29251"/>
        <dbReference type="ChEBI" id="CHEBI:15378"/>
        <dbReference type="ChEBI" id="CHEBI:29101"/>
    </reaction>
</comment>
<reference evidence="12 13" key="1">
    <citation type="submission" date="2020-07" db="EMBL/GenBank/DDBJ databases">
        <title>Sequencing the genomes of 1000 actinobacteria strains.</title>
        <authorList>
            <person name="Klenk H.-P."/>
        </authorList>
    </citation>
    <scope>NUCLEOTIDE SEQUENCE [LARGE SCALE GENOMIC DNA]</scope>
    <source>
        <strain evidence="12 13">DSM 26474</strain>
    </source>
</reference>
<accession>A0A852SSE2</accession>
<keyword evidence="7 11" id="KW-0915">Sodium</keyword>
<feature type="transmembrane region" description="Helical" evidence="11">
    <location>
        <begin position="91"/>
        <end position="112"/>
    </location>
</feature>
<dbReference type="Pfam" id="PF06965">
    <property type="entry name" value="Na_H_antiport_1"/>
    <property type="match status" value="1"/>
</dbReference>
<comment type="function">
    <text evidence="11">Na(+)/H(+) antiporter that extrudes sodium in exchange for external protons.</text>
</comment>
<dbReference type="RefSeq" id="WP_179548656.1">
    <property type="nucleotide sequence ID" value="NZ_BSEW01000002.1"/>
</dbReference>
<keyword evidence="6 11" id="KW-1133">Transmembrane helix</keyword>
<dbReference type="GO" id="GO:0015385">
    <property type="term" value="F:sodium:proton antiporter activity"/>
    <property type="evidence" value="ECO:0007669"/>
    <property type="project" value="TreeGrafter"/>
</dbReference>
<feature type="transmembrane region" description="Helical" evidence="11">
    <location>
        <begin position="277"/>
        <end position="301"/>
    </location>
</feature>
<evidence type="ECO:0000256" key="8">
    <source>
        <dbReference type="ARBA" id="ARBA00023065"/>
    </source>
</evidence>
<feature type="transmembrane region" description="Helical" evidence="11">
    <location>
        <begin position="173"/>
        <end position="190"/>
    </location>
</feature>
<feature type="transmembrane region" description="Helical" evidence="11">
    <location>
        <begin position="355"/>
        <end position="376"/>
    </location>
</feature>
<protein>
    <recommendedName>
        <fullName evidence="11">Na(+)/H(+) antiporter NhaA</fullName>
    </recommendedName>
    <alternativeName>
        <fullName evidence="11">Sodium/proton antiporter NhaA</fullName>
    </alternativeName>
</protein>
<dbReference type="InterPro" id="IPR023171">
    <property type="entry name" value="Na/H_antiporter_dom_sf"/>
</dbReference>
<keyword evidence="3 11" id="KW-0050">Antiport</keyword>
<keyword evidence="4 11" id="KW-1003">Cell membrane</keyword>
<evidence type="ECO:0000256" key="3">
    <source>
        <dbReference type="ARBA" id="ARBA00022449"/>
    </source>
</evidence>
<dbReference type="AlphaFoldDB" id="A0A852SSE2"/>
<feature type="transmembrane region" description="Helical" evidence="11">
    <location>
        <begin position="118"/>
        <end position="137"/>
    </location>
</feature>
<keyword evidence="2 11" id="KW-0813">Transport</keyword>
<feature type="transmembrane region" description="Helical" evidence="11">
    <location>
        <begin position="221"/>
        <end position="239"/>
    </location>
</feature>
<evidence type="ECO:0000256" key="7">
    <source>
        <dbReference type="ARBA" id="ARBA00023053"/>
    </source>
</evidence>
<sequence>MAVIRSERVAAFLLLIAAALGLIAANTPIGPALMEVQDAHFAIPGTPLDLSVGHWISDGLLAIFFFVVAVELKNEFAVGQLNSVSKAVRPAIAALGGVIVPALIFLLITAGSGYEGGWPIPTATDIAFALGVLAVFGKGIPSRLRIFILALAILDDIVAILIIAVFFTADPNLLLIVLGAVGVVVFGLLSRLLGTRFRMLVAAAMVVTAALTWSLVYLSGVHATIAGVALGLAMVRKPAMKLRHHLEPVTNGAILPLFAFSAALVAIPQVAPSELAAPFWGILIALPVGKLIGISLGGWLSSFVGPREKRPHLTLHGLLAAGALGGVGFTVSLLMNELAFAAQPEVADEGTLAVLLGSSISIVMAAILVSTLAGTYRRLRRLRLEAERRIAAA</sequence>
<keyword evidence="8 11" id="KW-0406">Ion transport</keyword>
<feature type="transmembrane region" description="Helical" evidence="11">
    <location>
        <begin position="52"/>
        <end position="70"/>
    </location>
</feature>
<evidence type="ECO:0000256" key="11">
    <source>
        <dbReference type="HAMAP-Rule" id="MF_01844"/>
    </source>
</evidence>
<organism evidence="12 13">
    <name type="scientific">Herbiconiux flava</name>
    <dbReference type="NCBI Taxonomy" id="881268"/>
    <lineage>
        <taxon>Bacteria</taxon>
        <taxon>Bacillati</taxon>
        <taxon>Actinomycetota</taxon>
        <taxon>Actinomycetes</taxon>
        <taxon>Micrococcales</taxon>
        <taxon>Microbacteriaceae</taxon>
        <taxon>Herbiconiux</taxon>
    </lineage>
</organism>
<dbReference type="GO" id="GO:0006885">
    <property type="term" value="P:regulation of pH"/>
    <property type="evidence" value="ECO:0007669"/>
    <property type="project" value="InterPro"/>
</dbReference>
<evidence type="ECO:0000256" key="1">
    <source>
        <dbReference type="ARBA" id="ARBA00004429"/>
    </source>
</evidence>
<proteinExistence type="inferred from homology"/>
<keyword evidence="10 11" id="KW-0739">Sodium transport</keyword>
<dbReference type="PANTHER" id="PTHR30341:SF0">
    <property type="entry name" value="NA(+)_H(+) ANTIPORTER NHAA"/>
    <property type="match status" value="1"/>
</dbReference>
<evidence type="ECO:0000256" key="6">
    <source>
        <dbReference type="ARBA" id="ARBA00022989"/>
    </source>
</evidence>
<evidence type="ECO:0000256" key="2">
    <source>
        <dbReference type="ARBA" id="ARBA00022448"/>
    </source>
</evidence>
<feature type="transmembrane region" description="Helical" evidence="11">
    <location>
        <begin position="313"/>
        <end position="335"/>
    </location>
</feature>
<keyword evidence="13" id="KW-1185">Reference proteome</keyword>
<comment type="caution">
    <text evidence="12">The sequence shown here is derived from an EMBL/GenBank/DDBJ whole genome shotgun (WGS) entry which is preliminary data.</text>
</comment>
<gene>
    <name evidence="11" type="primary">nhaA</name>
    <name evidence="12" type="ORF">BJ984_002935</name>
</gene>
<comment type="similarity">
    <text evidence="11">Belongs to the NhaA Na(+)/H(+) (TC 2.A.33) antiporter family.</text>
</comment>
<comment type="subcellular location">
    <subcellularLocation>
        <location evidence="1">Cell inner membrane</location>
        <topology evidence="1">Multi-pass membrane protein</topology>
    </subcellularLocation>
    <subcellularLocation>
        <location evidence="11">Cell membrane</location>
        <topology evidence="11">Multi-pass membrane protein</topology>
    </subcellularLocation>
</comment>
<evidence type="ECO:0000256" key="5">
    <source>
        <dbReference type="ARBA" id="ARBA00022692"/>
    </source>
</evidence>
<dbReference type="PANTHER" id="PTHR30341">
    <property type="entry name" value="SODIUM ION/PROTON ANTIPORTER NHAA-RELATED"/>
    <property type="match status" value="1"/>
</dbReference>
<dbReference type="HAMAP" id="MF_01844">
    <property type="entry name" value="NhaA"/>
    <property type="match status" value="1"/>
</dbReference>
<evidence type="ECO:0000256" key="10">
    <source>
        <dbReference type="ARBA" id="ARBA00023201"/>
    </source>
</evidence>
<name>A0A852SSE2_9MICO</name>
<keyword evidence="5 11" id="KW-0812">Transmembrane</keyword>
<evidence type="ECO:0000313" key="13">
    <source>
        <dbReference type="Proteomes" id="UP000549913"/>
    </source>
</evidence>
<dbReference type="GO" id="GO:0005886">
    <property type="term" value="C:plasma membrane"/>
    <property type="evidence" value="ECO:0007669"/>
    <property type="project" value="UniProtKB-SubCell"/>
</dbReference>